<dbReference type="Proteomes" id="UP000190044">
    <property type="component" value="Unassembled WGS sequence"/>
</dbReference>
<protein>
    <submittedName>
        <fullName evidence="1">Uncharacterized protein</fullName>
    </submittedName>
</protein>
<keyword evidence="2" id="KW-1185">Reference proteome</keyword>
<sequence length="96" mass="10689">MGWLFMPFTSMGGHKTAKSYLDAQLTYENTLEDGTKRGLRVLASSCPGNRTYYAAAQEIVDGIAGNVFAVVCLVRWNPRSRDGHQFGYKDSAPLRR</sequence>
<gene>
    <name evidence="1" type="ORF">SAMN06295937_102454</name>
</gene>
<dbReference type="AlphaFoldDB" id="A0A1T5ESR8"/>
<organism evidence="1 2">
    <name type="scientific">Sphingopyxis flava</name>
    <dbReference type="NCBI Taxonomy" id="1507287"/>
    <lineage>
        <taxon>Bacteria</taxon>
        <taxon>Pseudomonadati</taxon>
        <taxon>Pseudomonadota</taxon>
        <taxon>Alphaproteobacteria</taxon>
        <taxon>Sphingomonadales</taxon>
        <taxon>Sphingomonadaceae</taxon>
        <taxon>Sphingopyxis</taxon>
    </lineage>
</organism>
<evidence type="ECO:0000313" key="2">
    <source>
        <dbReference type="Proteomes" id="UP000190044"/>
    </source>
</evidence>
<accession>A0A1T5ESR8</accession>
<name>A0A1T5ESR8_9SPHN</name>
<proteinExistence type="predicted"/>
<reference evidence="2" key="1">
    <citation type="submission" date="2017-02" db="EMBL/GenBank/DDBJ databases">
        <authorList>
            <person name="Varghese N."/>
            <person name="Submissions S."/>
        </authorList>
    </citation>
    <scope>NUCLEOTIDE SEQUENCE [LARGE SCALE GENOMIC DNA]</scope>
    <source>
        <strain evidence="2">R11H</strain>
    </source>
</reference>
<evidence type="ECO:0000313" key="1">
    <source>
        <dbReference type="EMBL" id="SKB87002.1"/>
    </source>
</evidence>
<dbReference type="EMBL" id="FUYP01000024">
    <property type="protein sequence ID" value="SKB87002.1"/>
    <property type="molecule type" value="Genomic_DNA"/>
</dbReference>